<dbReference type="PROSITE" id="PS51688">
    <property type="entry name" value="ICA"/>
    <property type="match status" value="1"/>
</dbReference>
<evidence type="ECO:0000259" key="1">
    <source>
        <dbReference type="PROSITE" id="PS51688"/>
    </source>
</evidence>
<name>A0A1U7NHM1_9FIRM</name>
<dbReference type="OrthoDB" id="1654153at2"/>
<gene>
    <name evidence="2" type="ORF">BO222_03515</name>
</gene>
<dbReference type="InterPro" id="IPR030392">
    <property type="entry name" value="S74_ICA"/>
</dbReference>
<dbReference type="Pfam" id="PF06605">
    <property type="entry name" value="Prophage_tail"/>
    <property type="match status" value="1"/>
</dbReference>
<dbReference type="AlphaFoldDB" id="A0A1U7NHM1"/>
<dbReference type="GeneID" id="82202291"/>
<protein>
    <recommendedName>
        <fullName evidence="1">Peptidase S74 domain-containing protein</fullName>
    </recommendedName>
</protein>
<dbReference type="Proteomes" id="UP000186341">
    <property type="component" value="Unassembled WGS sequence"/>
</dbReference>
<dbReference type="RefSeq" id="WP_075818396.1">
    <property type="nucleotide sequence ID" value="NZ_CAPNHH010000034.1"/>
</dbReference>
<proteinExistence type="predicted"/>
<dbReference type="InterPro" id="IPR010572">
    <property type="entry name" value="Tail_dom"/>
</dbReference>
<accession>A0A1U7NHM1</accession>
<organism evidence="2 3">
    <name type="scientific">Ileibacterium valens</name>
    <dbReference type="NCBI Taxonomy" id="1862668"/>
    <lineage>
        <taxon>Bacteria</taxon>
        <taxon>Bacillati</taxon>
        <taxon>Bacillota</taxon>
        <taxon>Erysipelotrichia</taxon>
        <taxon>Erysipelotrichales</taxon>
        <taxon>Erysipelotrichaceae</taxon>
        <taxon>Ileibacterium</taxon>
    </lineage>
</organism>
<dbReference type="EMBL" id="MPJW01000088">
    <property type="protein sequence ID" value="OLU41302.1"/>
    <property type="molecule type" value="Genomic_DNA"/>
</dbReference>
<keyword evidence="3" id="KW-1185">Reference proteome</keyword>
<reference evidence="2 3" key="1">
    <citation type="submission" date="2016-11" db="EMBL/GenBank/DDBJ databases">
        <title>Description of two novel members of the family Erysipelotrichaceae: Ileibacterium lipovorans gen. nov., sp. nov. and Dubosiella newyorkensis, gen. nov., sp. nov.</title>
        <authorList>
            <person name="Cox L.M."/>
            <person name="Sohn J."/>
            <person name="Tyrrell K.L."/>
            <person name="Citron D.M."/>
            <person name="Lawson P.A."/>
            <person name="Patel N.B."/>
            <person name="Iizumi T."/>
            <person name="Perez-Perez G.I."/>
            <person name="Goldstein E.J."/>
            <person name="Blaser M.J."/>
        </authorList>
    </citation>
    <scope>NUCLEOTIDE SEQUENCE [LARGE SCALE GENOMIC DNA]</scope>
    <source>
        <strain evidence="2 3">NYU-BL-A3</strain>
    </source>
</reference>
<comment type="caution">
    <text evidence="2">The sequence shown here is derived from an EMBL/GenBank/DDBJ whole genome shotgun (WGS) entry which is preliminary data.</text>
</comment>
<evidence type="ECO:0000313" key="2">
    <source>
        <dbReference type="EMBL" id="OLU41302.1"/>
    </source>
</evidence>
<dbReference type="Pfam" id="PF13884">
    <property type="entry name" value="Peptidase_S74"/>
    <property type="match status" value="1"/>
</dbReference>
<sequence>MYLIKADDLIIYDDTIPFNDKEIDVIDAKLTLQESAAGQLDLTLPPSNCGYNTIQRLTTTIKVYKYEKLIWTGRVLSESIDFFGNRSLTVEGALAFLNDTVQPQDEFHNMTVLAFLNHLIEVHNKRSERKFKMGSCTVEDANDSIYRFTNYETTIEAINEKLLKRLNGLIRVRYVDNDPTPVIDYLKDQPRVNSQVIQFGENLLDFTKNWDMSDFCTVVLPLGAEEEQDEDFDYEYDENGNPIYDSENNTTPGSNNYHNESLRKHITVAPVNNNSIFVPNNTMVAKYGWIERVIEFNDVHVPENLLKYAQDYLKDIQFDAMELELQAVDLNYYNLDAESIEISDSIRVVSEPHGLDRRFPVKKLSIPLMKPENTTFTLGDSNTTSLTSINTDINEDVYNRIDGLPSKYSVLELARKNATALLNMAGNDGFLVLRKNEVLVMDEPKIENARNIWRWNMNGFAHSSNGYRGPFDTAITMDGWIMGEHIAANSIHAQQIDVNYTTTQEKKWQDELSDNYWTNTTVQSKIQNAADNILLSVEESAGGNDNLLKNTRNPQDSTDLHSAFSGIEYNDGYKENCFCIGAAGTTNATLYSSEMLLKPGLTYTFSTDISKNFNEAGTLIVNLGYFETKADADGNKNAKRLVGKNITLATGQDRKRYDCSFATPAKIYKGWLQIGLDTSVTSRKVYLNRLKFEEGGKNTYYTPNTCELVTRSSLKLTSDSLKAEVSKKIGPNEIISAINISPETIAIKSGKIKLEGIVTANKNFRISEAGSCIIKSLVVHTGMEIYPNNNSGGNVSYIDFHSTSSSGDFSNRLASKNGNFVLYNKGYAGGVVDLGVLKYNSLQRKSDRRLKTDIKELDLEKSLYLVQNLIPYQFKMTTKGDDQLHHGFIYQEAVELVDDKDWAFLQEFEDEDLGKTTFGALDYEEVIPDLLNVCKFQQKQIKDLQERVEKLEALERR</sequence>
<evidence type="ECO:0000313" key="3">
    <source>
        <dbReference type="Proteomes" id="UP000186341"/>
    </source>
</evidence>
<feature type="domain" description="Peptidase S74" evidence="1">
    <location>
        <begin position="846"/>
        <end position="948"/>
    </location>
</feature>